<dbReference type="SUPFAM" id="SSF54928">
    <property type="entry name" value="RNA-binding domain, RBD"/>
    <property type="match status" value="1"/>
</dbReference>
<dbReference type="GO" id="GO:0005634">
    <property type="term" value="C:nucleus"/>
    <property type="evidence" value="ECO:0007669"/>
    <property type="project" value="TreeGrafter"/>
</dbReference>
<name>A0A8X8VYR4_SALSN</name>
<dbReference type="PANTHER" id="PTHR23099">
    <property type="entry name" value="TRANSCRIPTIONAL REGULATOR"/>
    <property type="match status" value="1"/>
</dbReference>
<dbReference type="InterPro" id="IPR012677">
    <property type="entry name" value="Nucleotide-bd_a/b_plait_sf"/>
</dbReference>
<keyword evidence="1" id="KW-0694">RNA-binding</keyword>
<dbReference type="EMBL" id="PNBA02000022">
    <property type="protein sequence ID" value="KAG6384855.1"/>
    <property type="molecule type" value="Genomic_DNA"/>
</dbReference>
<dbReference type="GO" id="GO:0003723">
    <property type="term" value="F:RNA binding"/>
    <property type="evidence" value="ECO:0007669"/>
    <property type="project" value="UniProtKB-UniRule"/>
</dbReference>
<dbReference type="Proteomes" id="UP000298416">
    <property type="component" value="Unassembled WGS sequence"/>
</dbReference>
<feature type="transmembrane region" description="Helical" evidence="2">
    <location>
        <begin position="66"/>
        <end position="88"/>
    </location>
</feature>
<protein>
    <recommendedName>
        <fullName evidence="3">RRM domain-containing protein</fullName>
    </recommendedName>
</protein>
<keyword evidence="2" id="KW-1133">Transmembrane helix</keyword>
<dbReference type="PROSITE" id="PS50102">
    <property type="entry name" value="RRM"/>
    <property type="match status" value="1"/>
</dbReference>
<dbReference type="InterPro" id="IPR000504">
    <property type="entry name" value="RRM_dom"/>
</dbReference>
<dbReference type="InterPro" id="IPR035979">
    <property type="entry name" value="RBD_domain_sf"/>
</dbReference>
<organism evidence="4">
    <name type="scientific">Salvia splendens</name>
    <name type="common">Scarlet sage</name>
    <dbReference type="NCBI Taxonomy" id="180675"/>
    <lineage>
        <taxon>Eukaryota</taxon>
        <taxon>Viridiplantae</taxon>
        <taxon>Streptophyta</taxon>
        <taxon>Embryophyta</taxon>
        <taxon>Tracheophyta</taxon>
        <taxon>Spermatophyta</taxon>
        <taxon>Magnoliopsida</taxon>
        <taxon>eudicotyledons</taxon>
        <taxon>Gunneridae</taxon>
        <taxon>Pentapetalae</taxon>
        <taxon>asterids</taxon>
        <taxon>lamiids</taxon>
        <taxon>Lamiales</taxon>
        <taxon>Lamiaceae</taxon>
        <taxon>Nepetoideae</taxon>
        <taxon>Mentheae</taxon>
        <taxon>Salviinae</taxon>
        <taxon>Salvia</taxon>
        <taxon>Salvia subgen. Calosphace</taxon>
        <taxon>core Calosphace</taxon>
    </lineage>
</organism>
<dbReference type="AlphaFoldDB" id="A0A8X8VYR4"/>
<keyword evidence="2" id="KW-0812">Transmembrane</keyword>
<evidence type="ECO:0000256" key="1">
    <source>
        <dbReference type="PROSITE-ProRule" id="PRU00176"/>
    </source>
</evidence>
<proteinExistence type="predicted"/>
<evidence type="ECO:0000256" key="2">
    <source>
        <dbReference type="SAM" id="Phobius"/>
    </source>
</evidence>
<feature type="transmembrane region" description="Helical" evidence="2">
    <location>
        <begin position="100"/>
        <end position="119"/>
    </location>
</feature>
<reference evidence="4" key="2">
    <citation type="submission" date="2020-08" db="EMBL/GenBank/DDBJ databases">
        <title>Plant Genome Project.</title>
        <authorList>
            <person name="Zhang R.-G."/>
        </authorList>
    </citation>
    <scope>NUCLEOTIDE SEQUENCE</scope>
    <source>
        <strain evidence="4">Huo1</strain>
        <tissue evidence="4">Leaf</tissue>
    </source>
</reference>
<evidence type="ECO:0000313" key="5">
    <source>
        <dbReference type="Proteomes" id="UP000298416"/>
    </source>
</evidence>
<accession>A0A8X8VYR4</accession>
<gene>
    <name evidence="4" type="ORF">SASPL_153674</name>
</gene>
<evidence type="ECO:0000313" key="4">
    <source>
        <dbReference type="EMBL" id="KAG6384855.1"/>
    </source>
</evidence>
<reference evidence="4" key="1">
    <citation type="submission" date="2018-01" db="EMBL/GenBank/DDBJ databases">
        <authorList>
            <person name="Mao J.F."/>
        </authorList>
    </citation>
    <scope>NUCLEOTIDE SEQUENCE</scope>
    <source>
        <strain evidence="4">Huo1</strain>
        <tissue evidence="4">Leaf</tissue>
    </source>
</reference>
<keyword evidence="2" id="KW-0472">Membrane</keyword>
<feature type="domain" description="RRM" evidence="3">
    <location>
        <begin position="5"/>
        <end position="51"/>
    </location>
</feature>
<evidence type="ECO:0000259" key="3">
    <source>
        <dbReference type="PROSITE" id="PS50102"/>
    </source>
</evidence>
<keyword evidence="5" id="KW-1185">Reference proteome</keyword>
<dbReference type="Gene3D" id="3.30.70.330">
    <property type="match status" value="1"/>
</dbReference>
<dbReference type="PANTHER" id="PTHR23099:SF0">
    <property type="entry name" value="GERM CELL NUCLEAR ACIDIC PROTEIN"/>
    <property type="match status" value="1"/>
</dbReference>
<comment type="caution">
    <text evidence="4">The sequence shown here is derived from an EMBL/GenBank/DDBJ whole genome shotgun (WGS) entry which is preliminary data.</text>
</comment>
<sequence>MGEKLRLHLGGLGSNVQASDLHKTFTSPKLGEVQSVEIIRTKGRSFAYIEFVPASDKGLSKLFSTVSLFLSLPFSFTVSVHFMLNYYICVGNVMYFMPRLNLPDFVLGLNFFYVGIKIGGGRATVWISKGELALCISNVKCN</sequence>